<dbReference type="OrthoDB" id="120976at2759"/>
<dbReference type="SUPFAM" id="SSF52047">
    <property type="entry name" value="RNI-like"/>
    <property type="match status" value="1"/>
</dbReference>
<proteinExistence type="predicted"/>
<dbReference type="Gene3D" id="3.80.10.10">
    <property type="entry name" value="Ribonuclease Inhibitor"/>
    <property type="match status" value="1"/>
</dbReference>
<dbReference type="InterPro" id="IPR032675">
    <property type="entry name" value="LRR_dom_sf"/>
</dbReference>
<dbReference type="EMBL" id="JAGTXO010000043">
    <property type="protein sequence ID" value="KAG8459161.1"/>
    <property type="molecule type" value="Genomic_DNA"/>
</dbReference>
<evidence type="ECO:0000313" key="4">
    <source>
        <dbReference type="EMBL" id="KAG8459161.1"/>
    </source>
</evidence>
<sequence>MLEDRFGRALDLEELASELFVDAPGDARLPCERVGAALAHLTSGRAIAPRVRAYLQQRPPPAHGLTFDELVEMHNDLMDWLARAEAVELHDALCRAPPGFAISDPSMRGITVAQLRRLLDTGARLGELEKWNEPGWAAHGAQNVALTREAITTHNLLRYLATPLTARGARSFVEAMSSSAQRPEWLVCHALAQPVAQLLRCLEQHARDHGLDVDETPYWLAAYALKLPSDDADQPPLSGASRIGGGFVGDSDVHAALRVCHGAVLVLEAEASVLSSEARVFETCAAIVECSPEFRVDVYTALGTTAHTDEEGDGATAIGLVDGLAHVDVKDDVESAYDRKMAREARFPLALAHRALAVELAPGWPSSRTARVDSEREEAGRDDAIAGAPLDEPAFADVLRARLGLTMLPKLMAEPGAAAEQTICGLIELMRCARLTSLSLACSAMVPVGRSALLARALQPHLAELVIERLDCEQLVPHICALLQKSMELHTLDLTNASLGAEQVALLAGALAHNSILTTLSLRGNLIGDISMASLGAALATMPALSALCLDSNRVGPYGAAHVADVLRTNSSLKSLSLYENAIGDSGASALAHALTVNRVLEVLALASNQICDRGATSLGEMLAVNASLTALELDDNLIADQGAVAIARSLGLNTTLTAIELADNQISEPIITSFAEGMALREQALAARR</sequence>
<evidence type="ECO:0000256" key="2">
    <source>
        <dbReference type="ARBA" id="ARBA00022614"/>
    </source>
</evidence>
<accession>A0A8J5X2G2</accession>
<name>A0A8J5X2G2_DIALT</name>
<dbReference type="GO" id="GO:0006913">
    <property type="term" value="P:nucleocytoplasmic transport"/>
    <property type="evidence" value="ECO:0007669"/>
    <property type="project" value="TreeGrafter"/>
</dbReference>
<keyword evidence="3" id="KW-0677">Repeat</keyword>
<dbReference type="GO" id="GO:0005096">
    <property type="term" value="F:GTPase activator activity"/>
    <property type="evidence" value="ECO:0007669"/>
    <property type="project" value="UniProtKB-KW"/>
</dbReference>
<organism evidence="4 5">
    <name type="scientific">Diacronema lutheri</name>
    <name type="common">Unicellular marine alga</name>
    <name type="synonym">Monochrysis lutheri</name>
    <dbReference type="NCBI Taxonomy" id="2081491"/>
    <lineage>
        <taxon>Eukaryota</taxon>
        <taxon>Haptista</taxon>
        <taxon>Haptophyta</taxon>
        <taxon>Pavlovophyceae</taxon>
        <taxon>Pavlovales</taxon>
        <taxon>Pavlovaceae</taxon>
        <taxon>Diacronema</taxon>
    </lineage>
</organism>
<keyword evidence="2" id="KW-0433">Leucine-rich repeat</keyword>
<dbReference type="OMA" id="IELMRCA"/>
<dbReference type="Proteomes" id="UP000751190">
    <property type="component" value="Unassembled WGS sequence"/>
</dbReference>
<dbReference type="GO" id="GO:0048471">
    <property type="term" value="C:perinuclear region of cytoplasm"/>
    <property type="evidence" value="ECO:0007669"/>
    <property type="project" value="TreeGrafter"/>
</dbReference>
<dbReference type="InterPro" id="IPR001611">
    <property type="entry name" value="Leu-rich_rpt"/>
</dbReference>
<dbReference type="GO" id="GO:0005634">
    <property type="term" value="C:nucleus"/>
    <property type="evidence" value="ECO:0007669"/>
    <property type="project" value="TreeGrafter"/>
</dbReference>
<keyword evidence="1" id="KW-0343">GTPase activation</keyword>
<evidence type="ECO:0000313" key="5">
    <source>
        <dbReference type="Proteomes" id="UP000751190"/>
    </source>
</evidence>
<dbReference type="InterPro" id="IPR027038">
    <property type="entry name" value="RanGap"/>
</dbReference>
<dbReference type="AlphaFoldDB" id="A0A8J5X2G2"/>
<dbReference type="GO" id="GO:0031267">
    <property type="term" value="F:small GTPase binding"/>
    <property type="evidence" value="ECO:0007669"/>
    <property type="project" value="TreeGrafter"/>
</dbReference>
<gene>
    <name evidence="4" type="ORF">KFE25_005672</name>
</gene>
<keyword evidence="5" id="KW-1185">Reference proteome</keyword>
<protein>
    <submittedName>
        <fullName evidence="4">Uncharacterized protein</fullName>
    </submittedName>
</protein>
<dbReference type="PANTHER" id="PTHR24113">
    <property type="entry name" value="RAN GTPASE-ACTIVATING PROTEIN 1"/>
    <property type="match status" value="1"/>
</dbReference>
<dbReference type="SMART" id="SM00368">
    <property type="entry name" value="LRR_RI"/>
    <property type="match status" value="7"/>
</dbReference>
<comment type="caution">
    <text evidence="4">The sequence shown here is derived from an EMBL/GenBank/DDBJ whole genome shotgun (WGS) entry which is preliminary data.</text>
</comment>
<evidence type="ECO:0000256" key="3">
    <source>
        <dbReference type="ARBA" id="ARBA00022737"/>
    </source>
</evidence>
<dbReference type="GO" id="GO:0005829">
    <property type="term" value="C:cytosol"/>
    <property type="evidence" value="ECO:0007669"/>
    <property type="project" value="TreeGrafter"/>
</dbReference>
<reference evidence="4" key="1">
    <citation type="submission" date="2021-05" db="EMBL/GenBank/DDBJ databases">
        <title>The genome of the haptophyte Pavlova lutheri (Diacronema luteri, Pavlovales) - a model for lipid biosynthesis in eukaryotic algae.</title>
        <authorList>
            <person name="Hulatt C.J."/>
            <person name="Posewitz M.C."/>
        </authorList>
    </citation>
    <scope>NUCLEOTIDE SEQUENCE</scope>
    <source>
        <strain evidence="4">NIVA-4/92</strain>
    </source>
</reference>
<dbReference type="PANTHER" id="PTHR24113:SF12">
    <property type="entry name" value="RAN GTPASE-ACTIVATING PROTEIN 1"/>
    <property type="match status" value="1"/>
</dbReference>
<dbReference type="Pfam" id="PF13516">
    <property type="entry name" value="LRR_6"/>
    <property type="match status" value="4"/>
</dbReference>
<evidence type="ECO:0000256" key="1">
    <source>
        <dbReference type="ARBA" id="ARBA00022468"/>
    </source>
</evidence>